<dbReference type="Gene3D" id="3.40.50.20">
    <property type="match status" value="1"/>
</dbReference>
<dbReference type="PROSITE" id="PS50975">
    <property type="entry name" value="ATP_GRASP"/>
    <property type="match status" value="1"/>
</dbReference>
<feature type="binding site" evidence="4">
    <location>
        <position position="82"/>
    </location>
    <ligand>
        <name>ATP</name>
        <dbReference type="ChEBI" id="CHEBI:30616"/>
    </ligand>
</feature>
<feature type="binding site" evidence="4">
    <location>
        <position position="122"/>
    </location>
    <ligand>
        <name>ATP</name>
        <dbReference type="ChEBI" id="CHEBI:30616"/>
    </ligand>
</feature>
<dbReference type="GO" id="GO:0006189">
    <property type="term" value="P:'de novo' IMP biosynthetic process"/>
    <property type="evidence" value="ECO:0007669"/>
    <property type="project" value="UniProtKB-UniRule"/>
</dbReference>
<dbReference type="Pfam" id="PF02222">
    <property type="entry name" value="ATP-grasp"/>
    <property type="match status" value="1"/>
</dbReference>
<dbReference type="PANTHER" id="PTHR11609:SF5">
    <property type="entry name" value="PHOSPHORIBOSYLAMINOIMIDAZOLE CARBOXYLASE"/>
    <property type="match status" value="1"/>
</dbReference>
<dbReference type="InterPro" id="IPR040686">
    <property type="entry name" value="PurK_C"/>
</dbReference>
<gene>
    <name evidence="4" type="primary">purK</name>
    <name evidence="6" type="ORF">EDC38_1801</name>
</gene>
<evidence type="ECO:0000259" key="5">
    <source>
        <dbReference type="PROSITE" id="PS50975"/>
    </source>
</evidence>
<dbReference type="NCBIfam" id="NF004678">
    <property type="entry name" value="PRK06019.1-4"/>
    <property type="match status" value="1"/>
</dbReference>
<dbReference type="InterPro" id="IPR005875">
    <property type="entry name" value="PurK"/>
</dbReference>
<keyword evidence="3 4" id="KW-0067">ATP-binding</keyword>
<keyword evidence="7" id="KW-1185">Reference proteome</keyword>
<evidence type="ECO:0000313" key="6">
    <source>
        <dbReference type="EMBL" id="ROQ21178.1"/>
    </source>
</evidence>
<dbReference type="EC" id="6.3.4.18" evidence="4"/>
<comment type="similarity">
    <text evidence="4">Belongs to the PurK/PurT family.</text>
</comment>
<dbReference type="AlphaFoldDB" id="A0A3N1P0P1"/>
<dbReference type="Pfam" id="PF17769">
    <property type="entry name" value="PurK_C"/>
    <property type="match status" value="1"/>
</dbReference>
<dbReference type="InterPro" id="IPR011761">
    <property type="entry name" value="ATP-grasp"/>
</dbReference>
<dbReference type="Gene3D" id="3.30.470.20">
    <property type="entry name" value="ATP-grasp fold, B domain"/>
    <property type="match status" value="1"/>
</dbReference>
<dbReference type="EMBL" id="RJUK01000001">
    <property type="protein sequence ID" value="ROQ21178.1"/>
    <property type="molecule type" value="Genomic_DNA"/>
</dbReference>
<dbReference type="InterPro" id="IPR003135">
    <property type="entry name" value="ATP-grasp_carboxylate-amine"/>
</dbReference>
<dbReference type="RefSeq" id="WP_123638209.1">
    <property type="nucleotide sequence ID" value="NZ_RJUK01000001.1"/>
</dbReference>
<dbReference type="PANTHER" id="PTHR11609">
    <property type="entry name" value="PURINE BIOSYNTHESIS PROTEIN 6/7, PUR6/7"/>
    <property type="match status" value="1"/>
</dbReference>
<dbReference type="SUPFAM" id="SSF56059">
    <property type="entry name" value="Glutathione synthetase ATP-binding domain-like"/>
    <property type="match status" value="1"/>
</dbReference>
<dbReference type="Proteomes" id="UP000273643">
    <property type="component" value="Unassembled WGS sequence"/>
</dbReference>
<evidence type="ECO:0000256" key="1">
    <source>
        <dbReference type="ARBA" id="ARBA00022741"/>
    </source>
</evidence>
<comment type="pathway">
    <text evidence="4">Purine metabolism; IMP biosynthesis via de novo pathway; 5-amino-1-(5-phospho-D-ribosyl)imidazole-4-carboxylate from 5-amino-1-(5-phospho-D-ribosyl)imidazole (N5-CAIR route): step 1/2.</text>
</comment>
<dbReference type="GO" id="GO:0004638">
    <property type="term" value="F:phosphoribosylaminoimidazole carboxylase activity"/>
    <property type="evidence" value="ECO:0007669"/>
    <property type="project" value="InterPro"/>
</dbReference>
<dbReference type="InterPro" id="IPR013815">
    <property type="entry name" value="ATP_grasp_subdomain_1"/>
</dbReference>
<feature type="binding site" evidence="4">
    <location>
        <position position="161"/>
    </location>
    <ligand>
        <name>ATP</name>
        <dbReference type="ChEBI" id="CHEBI:30616"/>
    </ligand>
</feature>
<dbReference type="GO" id="GO:0034028">
    <property type="term" value="F:5-(carboxyamino)imidazole ribonucleotide synthase activity"/>
    <property type="evidence" value="ECO:0007669"/>
    <property type="project" value="UniProtKB-UniRule"/>
</dbReference>
<proteinExistence type="inferred from homology"/>
<reference evidence="6 7" key="1">
    <citation type="submission" date="2018-11" db="EMBL/GenBank/DDBJ databases">
        <title>Genomic Encyclopedia of Type Strains, Phase IV (KMG-IV): sequencing the most valuable type-strain genomes for metagenomic binning, comparative biology and taxonomic classification.</title>
        <authorList>
            <person name="Goeker M."/>
        </authorList>
    </citation>
    <scope>NUCLEOTIDE SEQUENCE [LARGE SCALE GENOMIC DNA]</scope>
    <source>
        <strain evidence="6 7">DSM 16974</strain>
    </source>
</reference>
<comment type="subunit">
    <text evidence="4">Homodimer.</text>
</comment>
<evidence type="ECO:0000256" key="2">
    <source>
        <dbReference type="ARBA" id="ARBA00022755"/>
    </source>
</evidence>
<keyword evidence="4" id="KW-0436">Ligase</keyword>
<feature type="binding site" evidence="4">
    <location>
        <position position="184"/>
    </location>
    <ligand>
        <name>ATP</name>
        <dbReference type="ChEBI" id="CHEBI:30616"/>
    </ligand>
</feature>
<dbReference type="GO" id="GO:0005524">
    <property type="term" value="F:ATP binding"/>
    <property type="evidence" value="ECO:0007669"/>
    <property type="project" value="UniProtKB-UniRule"/>
</dbReference>
<dbReference type="HAMAP" id="MF_01928">
    <property type="entry name" value="PurK"/>
    <property type="match status" value="1"/>
</dbReference>
<comment type="catalytic activity">
    <reaction evidence="4">
        <text>5-amino-1-(5-phospho-beta-D-ribosyl)imidazole + hydrogencarbonate + ATP = 5-carboxyamino-1-(5-phospho-D-ribosyl)imidazole + ADP + phosphate + 2 H(+)</text>
        <dbReference type="Rhea" id="RHEA:19317"/>
        <dbReference type="ChEBI" id="CHEBI:15378"/>
        <dbReference type="ChEBI" id="CHEBI:17544"/>
        <dbReference type="ChEBI" id="CHEBI:30616"/>
        <dbReference type="ChEBI" id="CHEBI:43474"/>
        <dbReference type="ChEBI" id="CHEBI:58730"/>
        <dbReference type="ChEBI" id="CHEBI:137981"/>
        <dbReference type="ChEBI" id="CHEBI:456216"/>
        <dbReference type="EC" id="6.3.4.18"/>
    </reaction>
</comment>
<dbReference type="GO" id="GO:0005829">
    <property type="term" value="C:cytosol"/>
    <property type="evidence" value="ECO:0007669"/>
    <property type="project" value="TreeGrafter"/>
</dbReference>
<dbReference type="UniPathway" id="UPA00074">
    <property type="reaction ID" value="UER00942"/>
</dbReference>
<dbReference type="GO" id="GO:0046872">
    <property type="term" value="F:metal ion binding"/>
    <property type="evidence" value="ECO:0007669"/>
    <property type="project" value="InterPro"/>
</dbReference>
<feature type="domain" description="ATP-grasp" evidence="5">
    <location>
        <begin position="86"/>
        <end position="267"/>
    </location>
</feature>
<dbReference type="OrthoDB" id="9804625at2"/>
<dbReference type="InterPro" id="IPR011054">
    <property type="entry name" value="Rudment_hybrid_motif"/>
</dbReference>
<dbReference type="SUPFAM" id="SSF51246">
    <property type="entry name" value="Rudiment single hybrid motif"/>
    <property type="match status" value="1"/>
</dbReference>
<comment type="caution">
    <text evidence="6">The sequence shown here is derived from an EMBL/GenBank/DDBJ whole genome shotgun (WGS) entry which is preliminary data.</text>
</comment>
<keyword evidence="2 4" id="KW-0658">Purine biosynthesis</keyword>
<evidence type="ECO:0000313" key="7">
    <source>
        <dbReference type="Proteomes" id="UP000273643"/>
    </source>
</evidence>
<dbReference type="SUPFAM" id="SSF52440">
    <property type="entry name" value="PreATP-grasp domain"/>
    <property type="match status" value="1"/>
</dbReference>
<dbReference type="Gene3D" id="3.30.1490.20">
    <property type="entry name" value="ATP-grasp fold, A domain"/>
    <property type="match status" value="1"/>
</dbReference>
<sequence length="354" mass="39701">MSVPRIIVAGNGQLGQMLQQAAAPMQIEVMPVNPTSDDRLELRDSDVITVELEHWPDSPRGVQLKDHPNFLNATALHSVIDRERQKSLLDRLNVPTAPWVSLGDEAGMAAQLDELGCPAVIKRRRGGYDGRGQWRWQPGEPVLAEWANECIAEAMIPFSHEVSLVGARNRAGEKVFYPLTRNWHESGILRASVGNLDVPAEQQQLAEEWLGRIMDDQGYVGVMAMECFVEEGHLLVNELAPRVHNSGHWTQAGADISQFELHLRAVADLPLITPEVYGVTMMYNLLGRDWRTEWLGVTGTHVHWYAKEIRPGRKVGHVNLHRPNVEALMDSLKQMQGQVDAEDQCVFDWALAQL</sequence>
<name>A0A3N1P0P1_9GAMM</name>
<accession>A0A3N1P0P1</accession>
<organism evidence="6 7">
    <name type="scientific">Marinimicrobium koreense</name>
    <dbReference type="NCBI Taxonomy" id="306545"/>
    <lineage>
        <taxon>Bacteria</taxon>
        <taxon>Pseudomonadati</taxon>
        <taxon>Pseudomonadota</taxon>
        <taxon>Gammaproteobacteria</taxon>
        <taxon>Cellvibrionales</taxon>
        <taxon>Cellvibrionaceae</taxon>
        <taxon>Marinimicrobium</taxon>
    </lineage>
</organism>
<comment type="function">
    <text evidence="4">Catalyzes the ATP-dependent conversion of 5-aminoimidazole ribonucleotide (AIR) and HCO(3)(-) to N5-carboxyaminoimidazole ribonucleotide (N5-CAIR).</text>
</comment>
<protein>
    <recommendedName>
        <fullName evidence="4">N5-carboxyaminoimidazole ribonucleotide synthase</fullName>
        <shortName evidence="4">N5-CAIR synthase</shortName>
        <ecNumber evidence="4">6.3.4.18</ecNumber>
    </recommendedName>
    <alternativeName>
        <fullName evidence="4">5-(carboxyamino)imidazole ribonucleotide synthetase</fullName>
    </alternativeName>
</protein>
<dbReference type="InterPro" id="IPR016185">
    <property type="entry name" value="PreATP-grasp_dom_sf"/>
</dbReference>
<evidence type="ECO:0000256" key="4">
    <source>
        <dbReference type="HAMAP-Rule" id="MF_01928"/>
    </source>
</evidence>
<keyword evidence="1 4" id="KW-0547">Nucleotide-binding</keyword>
<feature type="binding site" evidence="4">
    <location>
        <begin position="127"/>
        <end position="133"/>
    </location>
    <ligand>
        <name>ATP</name>
        <dbReference type="ChEBI" id="CHEBI:30616"/>
    </ligand>
</feature>
<evidence type="ECO:0000256" key="3">
    <source>
        <dbReference type="ARBA" id="ARBA00022840"/>
    </source>
</evidence>
<feature type="binding site" evidence="4">
    <location>
        <begin position="153"/>
        <end position="156"/>
    </location>
    <ligand>
        <name>ATP</name>
        <dbReference type="ChEBI" id="CHEBI:30616"/>
    </ligand>
</feature>
<feature type="binding site" evidence="4">
    <location>
        <begin position="237"/>
        <end position="238"/>
    </location>
    <ligand>
        <name>ATP</name>
        <dbReference type="ChEBI" id="CHEBI:30616"/>
    </ligand>
</feature>